<keyword evidence="14" id="KW-0028">Amino-acid biosynthesis</keyword>
<dbReference type="Gene3D" id="3.30.930.10">
    <property type="entry name" value="Bira Bifunctional Protein, Domain 2"/>
    <property type="match status" value="1"/>
</dbReference>
<comment type="miscellaneous">
    <text evidence="14">This function is generally fulfilled by the C-terminal part of HisG, which is missing in some bacteria such as this one.</text>
</comment>
<dbReference type="EMBL" id="AP023213">
    <property type="protein sequence ID" value="BCG45809.1"/>
    <property type="molecule type" value="Genomic_DNA"/>
</dbReference>
<dbReference type="InterPro" id="IPR004517">
    <property type="entry name" value="HisZ"/>
</dbReference>
<dbReference type="GO" id="GO:0016757">
    <property type="term" value="F:glycosyltransferase activity"/>
    <property type="evidence" value="ECO:0007669"/>
    <property type="project" value="UniProtKB-KW"/>
</dbReference>
<evidence type="ECO:0000256" key="3">
    <source>
        <dbReference type="ARBA" id="ARBA00005539"/>
    </source>
</evidence>
<keyword evidence="10" id="KW-0648">Protein biosynthesis</keyword>
<dbReference type="Pfam" id="PF03129">
    <property type="entry name" value="HGTP_anticodon"/>
    <property type="match status" value="1"/>
</dbReference>
<proteinExistence type="inferred from homology"/>
<keyword evidence="11" id="KW-0030">Aminoacyl-tRNA synthetase</keyword>
<dbReference type="InterPro" id="IPR004516">
    <property type="entry name" value="HisRS/HisZ"/>
</dbReference>
<dbReference type="Pfam" id="PF13393">
    <property type="entry name" value="tRNA-synt_His"/>
    <property type="match status" value="1"/>
</dbReference>
<dbReference type="GO" id="GO:0006427">
    <property type="term" value="P:histidyl-tRNA aminoacylation"/>
    <property type="evidence" value="ECO:0007669"/>
    <property type="project" value="TreeGrafter"/>
</dbReference>
<keyword evidence="14" id="KW-0368">Histidine biosynthesis</keyword>
<dbReference type="NCBIfam" id="NF008942">
    <property type="entry name" value="PRK12292.2-5"/>
    <property type="match status" value="1"/>
</dbReference>
<comment type="subcellular location">
    <subcellularLocation>
        <location evidence="1 14">Cytoplasm</location>
    </subcellularLocation>
</comment>
<dbReference type="InterPro" id="IPR006195">
    <property type="entry name" value="aa-tRNA-synth_II"/>
</dbReference>
<feature type="binding site" evidence="15">
    <location>
        <position position="274"/>
    </location>
    <ligand>
        <name>L-histidine</name>
        <dbReference type="ChEBI" id="CHEBI:57595"/>
    </ligand>
</feature>
<evidence type="ECO:0000313" key="17">
    <source>
        <dbReference type="EMBL" id="BCG45809.1"/>
    </source>
</evidence>
<dbReference type="CDD" id="cd00773">
    <property type="entry name" value="HisRS-like_core"/>
    <property type="match status" value="1"/>
</dbReference>
<dbReference type="GO" id="GO:0000105">
    <property type="term" value="P:L-histidine biosynthetic process"/>
    <property type="evidence" value="ECO:0007669"/>
    <property type="project" value="UniProtKB-UniRule"/>
</dbReference>
<dbReference type="SUPFAM" id="SSF55681">
    <property type="entry name" value="Class II aaRS and biotin synthetases"/>
    <property type="match status" value="1"/>
</dbReference>
<organism evidence="17 18">
    <name type="scientific">Citrifermentans bremense</name>
    <dbReference type="NCBI Taxonomy" id="60035"/>
    <lineage>
        <taxon>Bacteria</taxon>
        <taxon>Pseudomonadati</taxon>
        <taxon>Thermodesulfobacteriota</taxon>
        <taxon>Desulfuromonadia</taxon>
        <taxon>Geobacterales</taxon>
        <taxon>Geobacteraceae</taxon>
        <taxon>Citrifermentans</taxon>
    </lineage>
</organism>
<comment type="subunit">
    <text evidence="5">Homodimer.</text>
</comment>
<comment type="pathway">
    <text evidence="2 14">Amino-acid biosynthesis; L-histidine biosynthesis; L-histidine from 5-phospho-alpha-D-ribose 1-diphosphate: step 1/9.</text>
</comment>
<dbReference type="GO" id="GO:0000166">
    <property type="term" value="F:nucleotide binding"/>
    <property type="evidence" value="ECO:0007669"/>
    <property type="project" value="UniProtKB-KW"/>
</dbReference>
<dbReference type="HAMAP" id="MF_00125">
    <property type="entry name" value="HisZ"/>
    <property type="match status" value="1"/>
</dbReference>
<evidence type="ECO:0000256" key="4">
    <source>
        <dbReference type="ARBA" id="ARBA00011496"/>
    </source>
</evidence>
<keyword evidence="18" id="KW-1185">Reference proteome</keyword>
<dbReference type="KEGG" id="gbn:GEOBRER4_05590"/>
<evidence type="ECO:0000259" key="16">
    <source>
        <dbReference type="PROSITE" id="PS50862"/>
    </source>
</evidence>
<evidence type="ECO:0000256" key="1">
    <source>
        <dbReference type="ARBA" id="ARBA00004496"/>
    </source>
</evidence>
<dbReference type="PIRSF" id="PIRSF001549">
    <property type="entry name" value="His-tRNA_synth"/>
    <property type="match status" value="1"/>
</dbReference>
<feature type="domain" description="Aminoacyl-transfer RNA synthetases class-II family profile" evidence="16">
    <location>
        <begin position="29"/>
        <end position="357"/>
    </location>
</feature>
<dbReference type="Proteomes" id="UP000515472">
    <property type="component" value="Chromosome"/>
</dbReference>
<gene>
    <name evidence="14" type="primary">hisZ</name>
    <name evidence="17" type="ORF">GEOBRER4_n0580</name>
</gene>
<feature type="binding site" evidence="15">
    <location>
        <position position="129"/>
    </location>
    <ligand>
        <name>L-histidine</name>
        <dbReference type="ChEBI" id="CHEBI:57595"/>
    </ligand>
</feature>
<accession>A0A6S6LWI4</accession>
<dbReference type="RefSeq" id="WP_185244146.1">
    <property type="nucleotide sequence ID" value="NZ_AP023213.1"/>
</dbReference>
<evidence type="ECO:0000256" key="7">
    <source>
        <dbReference type="ARBA" id="ARBA00022490"/>
    </source>
</evidence>
<dbReference type="PANTHER" id="PTHR43707:SF1">
    <property type="entry name" value="HISTIDINE--TRNA LIGASE, MITOCHONDRIAL-RELATED"/>
    <property type="match status" value="1"/>
</dbReference>
<keyword evidence="9" id="KW-0547">Nucleotide-binding</keyword>
<dbReference type="NCBIfam" id="TIGR00443">
    <property type="entry name" value="hisZ_biosyn_reg"/>
    <property type="match status" value="1"/>
</dbReference>
<dbReference type="InterPro" id="IPR045864">
    <property type="entry name" value="aa-tRNA-synth_II/BPL/LPL"/>
</dbReference>
<comment type="similarity">
    <text evidence="3 14">Belongs to the class-II aminoacyl-tRNA synthetase family. HisZ subfamily.</text>
</comment>
<protein>
    <recommendedName>
        <fullName evidence="6 14">ATP phosphoribosyltransferase regulatory subunit</fullName>
    </recommendedName>
</protein>
<evidence type="ECO:0000256" key="14">
    <source>
        <dbReference type="HAMAP-Rule" id="MF_00125"/>
    </source>
</evidence>
<feature type="binding site" evidence="15">
    <location>
        <begin position="85"/>
        <end position="87"/>
    </location>
    <ligand>
        <name>L-histidine</name>
        <dbReference type="ChEBI" id="CHEBI:57595"/>
    </ligand>
</feature>
<evidence type="ECO:0000313" key="18">
    <source>
        <dbReference type="Proteomes" id="UP000515472"/>
    </source>
</evidence>
<evidence type="ECO:0000256" key="11">
    <source>
        <dbReference type="ARBA" id="ARBA00023146"/>
    </source>
</evidence>
<evidence type="ECO:0000256" key="15">
    <source>
        <dbReference type="PIRSR" id="PIRSR001549-1"/>
    </source>
</evidence>
<evidence type="ECO:0000256" key="12">
    <source>
        <dbReference type="ARBA" id="ARBA00025246"/>
    </source>
</evidence>
<dbReference type="GO" id="GO:0004821">
    <property type="term" value="F:histidine-tRNA ligase activity"/>
    <property type="evidence" value="ECO:0007669"/>
    <property type="project" value="UniProtKB-EC"/>
</dbReference>
<comment type="catalytic activity">
    <reaction evidence="13">
        <text>tRNA(His) + L-histidine + ATP = L-histidyl-tRNA(His) + AMP + diphosphate + H(+)</text>
        <dbReference type="Rhea" id="RHEA:17313"/>
        <dbReference type="Rhea" id="RHEA-COMP:9665"/>
        <dbReference type="Rhea" id="RHEA-COMP:9689"/>
        <dbReference type="ChEBI" id="CHEBI:15378"/>
        <dbReference type="ChEBI" id="CHEBI:30616"/>
        <dbReference type="ChEBI" id="CHEBI:33019"/>
        <dbReference type="ChEBI" id="CHEBI:57595"/>
        <dbReference type="ChEBI" id="CHEBI:78442"/>
        <dbReference type="ChEBI" id="CHEBI:78527"/>
        <dbReference type="ChEBI" id="CHEBI:456215"/>
        <dbReference type="EC" id="6.1.1.21"/>
    </reaction>
</comment>
<dbReference type="GO" id="GO:0005737">
    <property type="term" value="C:cytoplasm"/>
    <property type="evidence" value="ECO:0007669"/>
    <property type="project" value="UniProtKB-SubCell"/>
</dbReference>
<dbReference type="UniPathway" id="UPA00031">
    <property type="reaction ID" value="UER00006"/>
</dbReference>
<dbReference type="PANTHER" id="PTHR43707">
    <property type="entry name" value="HISTIDYL-TRNA SYNTHETASE"/>
    <property type="match status" value="1"/>
</dbReference>
<sequence length="440" mass="48964">MTNPSCIEAPLPKGVSDFLPETADKITFIADSIHRVFELWGFRRMITPLLEFEQVLALGMGDELRSKTFRFDDRQTGRLLAIPPDITPQVARIVATRMHSLPLPHRIYYSGRVLRQAQMQSGKSREIFQSGVELIGLDSPEADAEMVAMAVEVLKNLGFTGFKIDLGQVEFYRGIMDASGLSVEVQKQLQEAISKKEVSAVRTILESAGAPDRVKEEIALLPRLYGGREVLQEARKIAGNERSLRALDNLAQVVDILDIYGVAEHLTIDLGEIRGLDYHSGITFEGFVPGVGEAICSGGRYDDLTAKYGYPAHATGFAFNILALLSSMSKRPEVEASSSRDFLIFNNRDDRREALEVAQKLRSLGYTCARDIIKRDFDSSLEYAKKMNIRLLLVIGADECAAGQLYLVRVADRQSITVSVEELFDKDLDLKFDLQGENHG</sequence>
<feature type="binding site" evidence="15">
    <location>
        <position position="115"/>
    </location>
    <ligand>
        <name>L-histidine</name>
        <dbReference type="ChEBI" id="CHEBI:57595"/>
    </ligand>
</feature>
<evidence type="ECO:0000256" key="10">
    <source>
        <dbReference type="ARBA" id="ARBA00022917"/>
    </source>
</evidence>
<feature type="binding site" evidence="15">
    <location>
        <position position="133"/>
    </location>
    <ligand>
        <name>L-histidine</name>
        <dbReference type="ChEBI" id="CHEBI:57595"/>
    </ligand>
</feature>
<keyword evidence="17" id="KW-0328">Glycosyltransferase</keyword>
<dbReference type="PROSITE" id="PS50862">
    <property type="entry name" value="AA_TRNA_LIGASE_II"/>
    <property type="match status" value="1"/>
</dbReference>
<evidence type="ECO:0000256" key="8">
    <source>
        <dbReference type="ARBA" id="ARBA00022598"/>
    </source>
</evidence>
<dbReference type="InterPro" id="IPR041715">
    <property type="entry name" value="HisRS-like_core"/>
</dbReference>
<reference evidence="17 18" key="1">
    <citation type="submission" date="2020-06" db="EMBL/GenBank/DDBJ databases">
        <title>Interaction of electrochemicaly active bacteria, Geobacter bremensis R4 on different carbon anode.</title>
        <authorList>
            <person name="Meng L."/>
            <person name="Yoshida N."/>
        </authorList>
    </citation>
    <scope>NUCLEOTIDE SEQUENCE [LARGE SCALE GENOMIC DNA]</scope>
    <source>
        <strain evidence="17 18">R4</strain>
    </source>
</reference>
<keyword evidence="8" id="KW-0436">Ligase</keyword>
<evidence type="ECO:0000256" key="2">
    <source>
        <dbReference type="ARBA" id="ARBA00004667"/>
    </source>
</evidence>
<evidence type="ECO:0000256" key="9">
    <source>
        <dbReference type="ARBA" id="ARBA00022741"/>
    </source>
</evidence>
<evidence type="ECO:0000256" key="5">
    <source>
        <dbReference type="ARBA" id="ARBA00011738"/>
    </source>
</evidence>
<name>A0A6S6LWI4_9BACT</name>
<dbReference type="AlphaFoldDB" id="A0A6S6LWI4"/>
<dbReference type="SUPFAM" id="SSF52954">
    <property type="entry name" value="Class II aaRS ABD-related"/>
    <property type="match status" value="1"/>
</dbReference>
<comment type="function">
    <text evidence="12 14">Required for the first step of histidine biosynthesis. May allow the feedback regulation of ATP phosphoribosyltransferase activity by histidine.</text>
</comment>
<dbReference type="Gene3D" id="3.40.50.800">
    <property type="entry name" value="Anticodon-binding domain"/>
    <property type="match status" value="1"/>
</dbReference>
<evidence type="ECO:0000256" key="6">
    <source>
        <dbReference type="ARBA" id="ARBA00020397"/>
    </source>
</evidence>
<dbReference type="InterPro" id="IPR036621">
    <property type="entry name" value="Anticodon-bd_dom_sf"/>
</dbReference>
<comment type="subunit">
    <text evidence="4 14">Heteromultimer composed of HisG and HisZ subunits.</text>
</comment>
<keyword evidence="7 14" id="KW-0963">Cytoplasm</keyword>
<keyword evidence="17" id="KW-0808">Transferase</keyword>
<dbReference type="InterPro" id="IPR004154">
    <property type="entry name" value="Anticodon-bd"/>
</dbReference>
<evidence type="ECO:0000256" key="13">
    <source>
        <dbReference type="ARBA" id="ARBA00047639"/>
    </source>
</evidence>